<dbReference type="SUPFAM" id="SSF50969">
    <property type="entry name" value="YVTN repeat-like/Quinoprotein amine dehydrogenase"/>
    <property type="match status" value="1"/>
</dbReference>
<gene>
    <name evidence="3" type="ORF">HD601_005324</name>
</gene>
<accession>A0A7W9GVV2</accession>
<keyword evidence="4" id="KW-1185">Reference proteome</keyword>
<dbReference type="InterPro" id="IPR047697">
    <property type="entry name" value="AztD-like"/>
</dbReference>
<dbReference type="Gene3D" id="2.130.10.10">
    <property type="entry name" value="YVTN repeat-like/Quinoprotein amine dehydrogenase"/>
    <property type="match status" value="2"/>
</dbReference>
<feature type="region of interest" description="Disordered" evidence="1">
    <location>
        <begin position="24"/>
        <end position="47"/>
    </location>
</feature>
<dbReference type="InterPro" id="IPR015943">
    <property type="entry name" value="WD40/YVTN_repeat-like_dom_sf"/>
</dbReference>
<dbReference type="AlphaFoldDB" id="A0A7W9GVV2"/>
<dbReference type="RefSeq" id="WP_184827042.1">
    <property type="nucleotide sequence ID" value="NZ_JACHMM010000001.1"/>
</dbReference>
<feature type="chain" id="PRO_5038930621" description="Secreted protein" evidence="2">
    <location>
        <begin position="21"/>
        <end position="418"/>
    </location>
</feature>
<sequence>MTTPRITVAATLALSGLLLAACGGESSAPQGTSRSTSTPVSDGGREVDEAESRLVATYDGGLMVLDGESLEVLETIELPGFIRVNAAGDGRHVLVSADAAFRVLDTGAWSTRHGDHAHHYVGEPALTDVEFEADHPGHVVRHAGATVLFSDGSGRIELFAAADLAAEDRADGVAPETEVVLADQPHHGVAVQLANDELLVTLGDETTRTGAKVLDAGRAEIARSEECPGVHGEAVAADEAVVVGCEDGVLVYRDGAFTKIASPDPYGRIGNQAGTDASAVVLGDYKSDPDAELERPERVSLIDTATSTLRLVDLGVSYTFRSLGRGPEGEALVLGTDGAIHVIEPVTGRVTSTIPVIEEWTEPQDWQQPRPTLVVDGDTAYVTDPVASEIHAVDLAAGTVTATAALPEIPNELTGVNG</sequence>
<organism evidence="3 4">
    <name type="scientific">Jiangella mangrovi</name>
    <dbReference type="NCBI Taxonomy" id="1524084"/>
    <lineage>
        <taxon>Bacteria</taxon>
        <taxon>Bacillati</taxon>
        <taxon>Actinomycetota</taxon>
        <taxon>Actinomycetes</taxon>
        <taxon>Jiangellales</taxon>
        <taxon>Jiangellaceae</taxon>
        <taxon>Jiangella</taxon>
    </lineage>
</organism>
<evidence type="ECO:0000313" key="4">
    <source>
        <dbReference type="Proteomes" id="UP000542813"/>
    </source>
</evidence>
<dbReference type="Proteomes" id="UP000542813">
    <property type="component" value="Unassembled WGS sequence"/>
</dbReference>
<dbReference type="PROSITE" id="PS51257">
    <property type="entry name" value="PROKAR_LIPOPROTEIN"/>
    <property type="match status" value="1"/>
</dbReference>
<name>A0A7W9GVV2_9ACTN</name>
<keyword evidence="2" id="KW-0732">Signal</keyword>
<evidence type="ECO:0008006" key="5">
    <source>
        <dbReference type="Google" id="ProtNLM"/>
    </source>
</evidence>
<evidence type="ECO:0000256" key="1">
    <source>
        <dbReference type="SAM" id="MobiDB-lite"/>
    </source>
</evidence>
<evidence type="ECO:0000256" key="2">
    <source>
        <dbReference type="SAM" id="SignalP"/>
    </source>
</evidence>
<comment type="caution">
    <text evidence="3">The sequence shown here is derived from an EMBL/GenBank/DDBJ whole genome shotgun (WGS) entry which is preliminary data.</text>
</comment>
<dbReference type="NCBIfam" id="NF038015">
    <property type="entry name" value="AztD"/>
    <property type="match status" value="1"/>
</dbReference>
<feature type="signal peptide" evidence="2">
    <location>
        <begin position="1"/>
        <end position="20"/>
    </location>
</feature>
<reference evidence="3 4" key="1">
    <citation type="submission" date="2020-08" db="EMBL/GenBank/DDBJ databases">
        <title>Sequencing the genomes of 1000 actinobacteria strains.</title>
        <authorList>
            <person name="Klenk H.-P."/>
        </authorList>
    </citation>
    <scope>NUCLEOTIDE SEQUENCE [LARGE SCALE GENOMIC DNA]</scope>
    <source>
        <strain evidence="3 4">DSM 102122</strain>
    </source>
</reference>
<feature type="compositionally biased region" description="Polar residues" evidence="1">
    <location>
        <begin position="29"/>
        <end position="40"/>
    </location>
</feature>
<proteinExistence type="predicted"/>
<protein>
    <recommendedName>
        <fullName evidence="5">Secreted protein</fullName>
    </recommendedName>
</protein>
<dbReference type="EMBL" id="JACHMM010000001">
    <property type="protein sequence ID" value="MBB5790749.1"/>
    <property type="molecule type" value="Genomic_DNA"/>
</dbReference>
<dbReference type="InterPro" id="IPR011044">
    <property type="entry name" value="Quino_amine_DH_bsu"/>
</dbReference>
<evidence type="ECO:0000313" key="3">
    <source>
        <dbReference type="EMBL" id="MBB5790749.1"/>
    </source>
</evidence>